<dbReference type="STRING" id="77586.A0A0D9XVB9"/>
<dbReference type="Pfam" id="PF00651">
    <property type="entry name" value="BTB"/>
    <property type="match status" value="1"/>
</dbReference>
<dbReference type="GO" id="GO:0016567">
    <property type="term" value="P:protein ubiquitination"/>
    <property type="evidence" value="ECO:0007669"/>
    <property type="project" value="InterPro"/>
</dbReference>
<dbReference type="eggNOG" id="KOG1987">
    <property type="taxonomic scope" value="Eukaryota"/>
</dbReference>
<reference evidence="4" key="3">
    <citation type="submission" date="2015-04" db="UniProtKB">
        <authorList>
            <consortium name="EnsemblPlants"/>
        </authorList>
    </citation>
    <scope>IDENTIFICATION</scope>
</reference>
<dbReference type="InterPro" id="IPR000210">
    <property type="entry name" value="BTB/POZ_dom"/>
</dbReference>
<dbReference type="InterPro" id="IPR045005">
    <property type="entry name" value="BPM1-6"/>
</dbReference>
<protein>
    <recommendedName>
        <fullName evidence="3">BTB domain-containing protein</fullName>
    </recommendedName>
</protein>
<dbReference type="InterPro" id="IPR011333">
    <property type="entry name" value="SKP1/BTB/POZ_sf"/>
</dbReference>
<dbReference type="SMART" id="SM00225">
    <property type="entry name" value="BTB"/>
    <property type="match status" value="1"/>
</dbReference>
<evidence type="ECO:0000313" key="5">
    <source>
        <dbReference type="Proteomes" id="UP000032180"/>
    </source>
</evidence>
<name>A0A0D9XVB9_9ORYZ</name>
<reference evidence="4 5" key="1">
    <citation type="submission" date="2012-08" db="EMBL/GenBank/DDBJ databases">
        <title>Oryza genome evolution.</title>
        <authorList>
            <person name="Wing R.A."/>
        </authorList>
    </citation>
    <scope>NUCLEOTIDE SEQUENCE</scope>
</reference>
<dbReference type="HOGENOM" id="CLU_004253_2_1_1"/>
<comment type="pathway">
    <text evidence="1">Protein modification; protein ubiquitination.</text>
</comment>
<accession>A0A0D9XVB9</accession>
<proteinExistence type="predicted"/>
<evidence type="ECO:0000259" key="3">
    <source>
        <dbReference type="PROSITE" id="PS50097"/>
    </source>
</evidence>
<dbReference type="InterPro" id="IPR008974">
    <property type="entry name" value="TRAF-like"/>
</dbReference>
<dbReference type="Proteomes" id="UP000032180">
    <property type="component" value="Chromosome 11"/>
</dbReference>
<dbReference type="Gene3D" id="2.60.210.10">
    <property type="entry name" value="Apoptosis, Tumor Necrosis Factor Receptor Associated Protein 2, Chain A"/>
    <property type="match status" value="1"/>
</dbReference>
<evidence type="ECO:0000256" key="1">
    <source>
        <dbReference type="ARBA" id="ARBA00004906"/>
    </source>
</evidence>
<dbReference type="PANTHER" id="PTHR26379">
    <property type="entry name" value="BTB/POZ AND MATH DOMAIN-CONTAINING PROTEIN 1"/>
    <property type="match status" value="1"/>
</dbReference>
<dbReference type="CDD" id="cd00121">
    <property type="entry name" value="MATH"/>
    <property type="match status" value="1"/>
</dbReference>
<evidence type="ECO:0000313" key="4">
    <source>
        <dbReference type="EnsemblPlants" id="LPERR11G19320.1"/>
    </source>
</evidence>
<dbReference type="Gramene" id="LPERR11G19320.1">
    <property type="protein sequence ID" value="LPERR11G19320.1"/>
    <property type="gene ID" value="LPERR11G19320"/>
</dbReference>
<dbReference type="PROSITE" id="PS50097">
    <property type="entry name" value="BTB"/>
    <property type="match status" value="1"/>
</dbReference>
<dbReference type="AlphaFoldDB" id="A0A0D9XVB9"/>
<feature type="domain" description="BTB" evidence="3">
    <location>
        <begin position="158"/>
        <end position="232"/>
    </location>
</feature>
<sequence>MGHTSSKSAGIGDDDGRKTTANSAVVSQTVTESGSITMKIASNAQTKGIGVGNSIKSDKFHGTDGYIAYYPDGERYECADWVSVFLYLDKPASPEDVVMADFQFSLLGVSGGGGEECDVTLGANVTRGGDSCHRRQDDVPPSDLHGDFGDLLKSGFGADVKFKVGGQLFAAHSSVLATRSPVFMAELFGTPEEGESKDVATTNCTIRIGDMDASVFWAMLHFIYTETLPCIEEGDRRHMLKCLCAAARRYDIKRLKLICKDMLHKGDI</sequence>
<dbReference type="SUPFAM" id="SSF49599">
    <property type="entry name" value="TRAF domain-like"/>
    <property type="match status" value="1"/>
</dbReference>
<evidence type="ECO:0000256" key="2">
    <source>
        <dbReference type="SAM" id="MobiDB-lite"/>
    </source>
</evidence>
<dbReference type="InterPro" id="IPR002083">
    <property type="entry name" value="MATH/TRAF_dom"/>
</dbReference>
<dbReference type="Gene3D" id="3.30.710.10">
    <property type="entry name" value="Potassium Channel Kv1.1, Chain A"/>
    <property type="match status" value="1"/>
</dbReference>
<dbReference type="PANTHER" id="PTHR26379:SF483">
    <property type="entry name" value="OS11G0619800 PROTEIN"/>
    <property type="match status" value="1"/>
</dbReference>
<organism evidence="4 5">
    <name type="scientific">Leersia perrieri</name>
    <dbReference type="NCBI Taxonomy" id="77586"/>
    <lineage>
        <taxon>Eukaryota</taxon>
        <taxon>Viridiplantae</taxon>
        <taxon>Streptophyta</taxon>
        <taxon>Embryophyta</taxon>
        <taxon>Tracheophyta</taxon>
        <taxon>Spermatophyta</taxon>
        <taxon>Magnoliopsida</taxon>
        <taxon>Liliopsida</taxon>
        <taxon>Poales</taxon>
        <taxon>Poaceae</taxon>
        <taxon>BOP clade</taxon>
        <taxon>Oryzoideae</taxon>
        <taxon>Oryzeae</taxon>
        <taxon>Oryzinae</taxon>
        <taxon>Leersia</taxon>
    </lineage>
</organism>
<feature type="region of interest" description="Disordered" evidence="2">
    <location>
        <begin position="1"/>
        <end position="20"/>
    </location>
</feature>
<dbReference type="SUPFAM" id="SSF54695">
    <property type="entry name" value="POZ domain"/>
    <property type="match status" value="1"/>
</dbReference>
<reference evidence="5" key="2">
    <citation type="submission" date="2013-12" db="EMBL/GenBank/DDBJ databases">
        <authorList>
            <person name="Yu Y."/>
            <person name="Lee S."/>
            <person name="de Baynast K."/>
            <person name="Wissotski M."/>
            <person name="Liu L."/>
            <person name="Talag J."/>
            <person name="Goicoechea J."/>
            <person name="Angelova A."/>
            <person name="Jetty R."/>
            <person name="Kudrna D."/>
            <person name="Golser W."/>
            <person name="Rivera L."/>
            <person name="Zhang J."/>
            <person name="Wing R."/>
        </authorList>
    </citation>
    <scope>NUCLEOTIDE SEQUENCE</scope>
</reference>
<dbReference type="EnsemblPlants" id="LPERR11G19320.1">
    <property type="protein sequence ID" value="LPERR11G19320.1"/>
    <property type="gene ID" value="LPERR11G19320"/>
</dbReference>
<keyword evidence="5" id="KW-1185">Reference proteome</keyword>